<evidence type="ECO:0000313" key="2">
    <source>
        <dbReference type="EMBL" id="GGM66898.1"/>
    </source>
</evidence>
<keyword evidence="3" id="KW-1185">Reference proteome</keyword>
<reference evidence="2" key="2">
    <citation type="submission" date="2020-09" db="EMBL/GenBank/DDBJ databases">
        <authorList>
            <person name="Sun Q."/>
            <person name="Zhou Y."/>
        </authorList>
    </citation>
    <scope>NUCLEOTIDE SEQUENCE</scope>
    <source>
        <strain evidence="2">CGMCC 4.5737</strain>
    </source>
</reference>
<reference evidence="2" key="1">
    <citation type="journal article" date="2014" name="Int. J. Syst. Evol. Microbiol.">
        <title>Complete genome sequence of Corynebacterium casei LMG S-19264T (=DSM 44701T), isolated from a smear-ripened cheese.</title>
        <authorList>
            <consortium name="US DOE Joint Genome Institute (JGI-PGF)"/>
            <person name="Walter F."/>
            <person name="Albersmeier A."/>
            <person name="Kalinowski J."/>
            <person name="Ruckert C."/>
        </authorList>
    </citation>
    <scope>NUCLEOTIDE SEQUENCE</scope>
    <source>
        <strain evidence="2">CGMCC 4.5737</strain>
    </source>
</reference>
<sequence>MTSVEPVSPRDLRVSDAEREHVVGLLQRATGRGLLDLAEFSRRTDAALASRTRAELNSVLIDIPGLVNREAEIRDTAVVQQTASSVERRGRWRVPRRVVVRNRWGTSVLDFSEAVIPHPVVTVEVANTAGTDKLVLPPNATVDASDLRLVAASVKNHVSVGGRTGVPHFIVRGSVKAGSLVISRRGDHRTLFRLGRLRVQFPFRIVQD</sequence>
<dbReference type="Proteomes" id="UP000637578">
    <property type="component" value="Unassembled WGS sequence"/>
</dbReference>
<dbReference type="PANTHER" id="PTHR40763:SF5">
    <property type="entry name" value="MEMBRANE PROTEIN"/>
    <property type="match status" value="1"/>
</dbReference>
<dbReference type="Pfam" id="PF08044">
    <property type="entry name" value="DUF1707"/>
    <property type="match status" value="1"/>
</dbReference>
<proteinExistence type="predicted"/>
<gene>
    <name evidence="2" type="ORF">GCM10012275_41700</name>
</gene>
<dbReference type="PANTHER" id="PTHR40763">
    <property type="entry name" value="MEMBRANE PROTEIN-RELATED"/>
    <property type="match status" value="1"/>
</dbReference>
<organism evidence="2 3">
    <name type="scientific">Longimycelium tulufanense</name>
    <dbReference type="NCBI Taxonomy" id="907463"/>
    <lineage>
        <taxon>Bacteria</taxon>
        <taxon>Bacillati</taxon>
        <taxon>Actinomycetota</taxon>
        <taxon>Actinomycetes</taxon>
        <taxon>Pseudonocardiales</taxon>
        <taxon>Pseudonocardiaceae</taxon>
        <taxon>Longimycelium</taxon>
    </lineage>
</organism>
<evidence type="ECO:0000313" key="3">
    <source>
        <dbReference type="Proteomes" id="UP000637578"/>
    </source>
</evidence>
<dbReference type="InterPro" id="IPR012551">
    <property type="entry name" value="DUF1707_SHOCT-like"/>
</dbReference>
<dbReference type="RefSeq" id="WP_189060083.1">
    <property type="nucleotide sequence ID" value="NZ_BMMK01000021.1"/>
</dbReference>
<accession>A0A8J3CED4</accession>
<dbReference type="AlphaFoldDB" id="A0A8J3CED4"/>
<feature type="domain" description="DUF1707" evidence="1">
    <location>
        <begin position="12"/>
        <end position="64"/>
    </location>
</feature>
<name>A0A8J3CED4_9PSEU</name>
<protein>
    <recommendedName>
        <fullName evidence="1">DUF1707 domain-containing protein</fullName>
    </recommendedName>
</protein>
<evidence type="ECO:0000259" key="1">
    <source>
        <dbReference type="Pfam" id="PF08044"/>
    </source>
</evidence>
<comment type="caution">
    <text evidence="2">The sequence shown here is derived from an EMBL/GenBank/DDBJ whole genome shotgun (WGS) entry which is preliminary data.</text>
</comment>
<dbReference type="EMBL" id="BMMK01000021">
    <property type="protein sequence ID" value="GGM66898.1"/>
    <property type="molecule type" value="Genomic_DNA"/>
</dbReference>